<dbReference type="PANTHER" id="PTHR47495">
    <property type="entry name" value="ALDEHYDE DEHYDROGENASE"/>
    <property type="match status" value="1"/>
</dbReference>
<dbReference type="InterPro" id="IPR052516">
    <property type="entry name" value="N-heterocyclic_Hydroxylase"/>
</dbReference>
<organism evidence="2 3">
    <name type="scientific">Kibdelosporangium aridum</name>
    <dbReference type="NCBI Taxonomy" id="2030"/>
    <lineage>
        <taxon>Bacteria</taxon>
        <taxon>Bacillati</taxon>
        <taxon>Actinomycetota</taxon>
        <taxon>Actinomycetes</taxon>
        <taxon>Pseudonocardiales</taxon>
        <taxon>Pseudonocardiaceae</taxon>
        <taxon>Kibdelosporangium</taxon>
    </lineage>
</organism>
<dbReference type="PANTHER" id="PTHR47495:SF1">
    <property type="entry name" value="BLL3820 PROTEIN"/>
    <property type="match status" value="1"/>
</dbReference>
<protein>
    <submittedName>
        <fullName evidence="2">Xanthine dehydrogenase family protein molybdopterin-binding subunit</fullName>
    </submittedName>
</protein>
<dbReference type="InterPro" id="IPR037165">
    <property type="entry name" value="AldOxase/xan_DH_Mopterin-bd_sf"/>
</dbReference>
<comment type="caution">
    <text evidence="2">The sequence shown here is derived from an EMBL/GenBank/DDBJ whole genome shotgun (WGS) entry which is preliminary data.</text>
</comment>
<dbReference type="PIRSF" id="PIRSF036389">
    <property type="entry name" value="IOR_B"/>
    <property type="match status" value="1"/>
</dbReference>
<evidence type="ECO:0000313" key="2">
    <source>
        <dbReference type="EMBL" id="RSM86315.1"/>
    </source>
</evidence>
<dbReference type="EMBL" id="QHKI01000009">
    <property type="protein sequence ID" value="RSM86315.1"/>
    <property type="molecule type" value="Genomic_DNA"/>
</dbReference>
<dbReference type="GO" id="GO:0016491">
    <property type="term" value="F:oxidoreductase activity"/>
    <property type="evidence" value="ECO:0007669"/>
    <property type="project" value="InterPro"/>
</dbReference>
<dbReference type="Proteomes" id="UP000287547">
    <property type="component" value="Unassembled WGS sequence"/>
</dbReference>
<gene>
    <name evidence="2" type="ORF">DMH04_14205</name>
</gene>
<reference evidence="2 3" key="1">
    <citation type="submission" date="2018-05" db="EMBL/GenBank/DDBJ databases">
        <title>Evolution of GPA BGCs.</title>
        <authorList>
            <person name="Waglechner N."/>
            <person name="Wright G.D."/>
        </authorList>
    </citation>
    <scope>NUCLEOTIDE SEQUENCE [LARGE SCALE GENOMIC DNA]</scope>
    <source>
        <strain evidence="2 3">A82846</strain>
    </source>
</reference>
<dbReference type="Gene3D" id="3.90.1170.50">
    <property type="entry name" value="Aldehyde oxidase/xanthine dehydrogenase, a/b hammerhead"/>
    <property type="match status" value="1"/>
</dbReference>
<dbReference type="Gene3D" id="3.30.365.10">
    <property type="entry name" value="Aldehyde oxidase/xanthine dehydrogenase, molybdopterin binding domain"/>
    <property type="match status" value="4"/>
</dbReference>
<dbReference type="Pfam" id="PF20256">
    <property type="entry name" value="MoCoBD_2"/>
    <property type="match status" value="2"/>
</dbReference>
<name>A0A428ZE52_KIBAR</name>
<dbReference type="InterPro" id="IPR012368">
    <property type="entry name" value="OxRdtase_Mopterin-bd_su_IorB"/>
</dbReference>
<accession>A0A428ZE52</accession>
<evidence type="ECO:0000313" key="3">
    <source>
        <dbReference type="Proteomes" id="UP000287547"/>
    </source>
</evidence>
<dbReference type="InterPro" id="IPR008274">
    <property type="entry name" value="AldOxase/xan_DH_MoCoBD1"/>
</dbReference>
<proteinExistence type="predicted"/>
<dbReference type="AlphaFoldDB" id="A0A428ZE52"/>
<dbReference type="InterPro" id="IPR046867">
    <property type="entry name" value="AldOxase/xan_DH_MoCoBD2"/>
</dbReference>
<dbReference type="RefSeq" id="WP_037256208.1">
    <property type="nucleotide sequence ID" value="NZ_QHKI01000009.1"/>
</dbReference>
<sequence>MREARQKTAADKFARRKALAFLAGVPTLTIVARFGLTSDAAPVGLAVPGLPDLTDYVDLGDLLTTLAMPTSGQLVLEVTAENRVVVQVPRAEVGQGITTAIAMIAADELDARLSDVDAVLSDARPELMFNQTTGGSNSIRSLYAPVRALAAQARARLITAAAEKWDIPANRLITKESKVFAPDGRNATFGSLSTAAAKIIAPAVAAKPKPESQQRIVGTPATRLDARDIVTGKAKFALDIRVPGAKPAVVKRPPSIGGTVQSVDDTAAKAMPGVLAVARIPSGVAVVAETFGQAIEATKALKVTWGKGTVDEMSDVDVKRRLRASVPPLNPLSSLTGHVDAEFDFAFVPHAPMETDSAVADVRSDRAEIWSSLKNPIITQKTIAKEVGLPQSKVTVHVTRGGGSFGRRLFFDGALEAAQISKATGRPIRLMWTRADDIRHGRMRGATHHKLRVGHLGGAIISYEHRVASVETDFRTGAGEALSAAFANLAPPLFPQAVFALTEKVPYNFGLITELLNEIPLKMHTASWRSVYSATVRTSEEILVDEVARKLGKDPVDFRRTMLKNDRARAVLDTVAKRGKWGRKMPSGQAQGIGFHEEYKSCVAYLVEIDAHDPRKPRVTKATIAADVGRPINPRGLESQLLGGLTDGISTILQAGVHLDKGLPLESSYENFRYAKQRHSPTAVDITIMPANGEPGGAGELGVPAAAAAVANAYARATGTSPRSFPINFAVDFEPLAR</sequence>
<dbReference type="SUPFAM" id="SSF56003">
    <property type="entry name" value="Molybdenum cofactor-binding domain"/>
    <property type="match status" value="2"/>
</dbReference>
<dbReference type="SMART" id="SM01008">
    <property type="entry name" value="Ald_Xan_dh_C"/>
    <property type="match status" value="1"/>
</dbReference>
<feature type="domain" description="Aldehyde oxidase/xanthine dehydrogenase a/b hammerhead" evidence="1">
    <location>
        <begin position="231"/>
        <end position="309"/>
    </location>
</feature>
<evidence type="ECO:0000259" key="1">
    <source>
        <dbReference type="SMART" id="SM01008"/>
    </source>
</evidence>
<dbReference type="InterPro" id="IPR000674">
    <property type="entry name" value="Ald_Oxase/Xan_DH_a/b"/>
</dbReference>
<dbReference type="OrthoDB" id="9767994at2"/>
<dbReference type="Pfam" id="PF02738">
    <property type="entry name" value="MoCoBD_1"/>
    <property type="match status" value="1"/>
</dbReference>